<name>A0AC34FGM8_9BILA</name>
<protein>
    <submittedName>
        <fullName evidence="2">ShKT domain-containing protein</fullName>
    </submittedName>
</protein>
<reference evidence="2" key="1">
    <citation type="submission" date="2022-11" db="UniProtKB">
        <authorList>
            <consortium name="WormBaseParasite"/>
        </authorList>
    </citation>
    <scope>IDENTIFICATION</scope>
</reference>
<organism evidence="1 2">
    <name type="scientific">Panagrolaimus sp. ES5</name>
    <dbReference type="NCBI Taxonomy" id="591445"/>
    <lineage>
        <taxon>Eukaryota</taxon>
        <taxon>Metazoa</taxon>
        <taxon>Ecdysozoa</taxon>
        <taxon>Nematoda</taxon>
        <taxon>Chromadorea</taxon>
        <taxon>Rhabditida</taxon>
        <taxon>Tylenchina</taxon>
        <taxon>Panagrolaimomorpha</taxon>
        <taxon>Panagrolaimoidea</taxon>
        <taxon>Panagrolaimidae</taxon>
        <taxon>Panagrolaimus</taxon>
    </lineage>
</organism>
<accession>A0AC34FGM8</accession>
<sequence length="252" mass="26584">MITKTICIFAAILPLAIYGSTFSENSNLISGEIDNDKVVRNRVAVGDKELSSAEALEFLSNLAKNSSQNKGPTEEGSLPILPPGGGGMGGEFGPVIPENTGNNKGPINPPVIPKEENNGSDGDGGGGMGGEFGPVIPENTGNNKGPINPPVIPKEENTGSDGDGFPTKSKIDIDNPNPSGRMRCQDERTKLFISTAQACTDTRGTELCKSLFAAPDFKTGRRDPKCDQPGYEDIAKSCRKQCAICCEDMNYA</sequence>
<dbReference type="Proteomes" id="UP000887579">
    <property type="component" value="Unplaced"/>
</dbReference>
<dbReference type="WBParaSite" id="ES5_v2.g16463.t1">
    <property type="protein sequence ID" value="ES5_v2.g16463.t1"/>
    <property type="gene ID" value="ES5_v2.g16463"/>
</dbReference>
<proteinExistence type="predicted"/>
<evidence type="ECO:0000313" key="2">
    <source>
        <dbReference type="WBParaSite" id="ES5_v2.g16463.t1"/>
    </source>
</evidence>
<evidence type="ECO:0000313" key="1">
    <source>
        <dbReference type="Proteomes" id="UP000887579"/>
    </source>
</evidence>